<comment type="cofactor">
    <cofactor evidence="1">
        <name>FAD</name>
        <dbReference type="ChEBI" id="CHEBI:57692"/>
    </cofactor>
</comment>
<gene>
    <name evidence="7" type="ORF">glysoja_028201</name>
</gene>
<protein>
    <submittedName>
        <fullName evidence="7">Glutathione reductase, chloroplastic</fullName>
        <ecNumber evidence="7">1.8.1.7</ecNumber>
    </submittedName>
</protein>
<comment type="similarity">
    <text evidence="2">Belongs to the class-I pyridine nucleotide-disulfide oxidoreductase family.</text>
</comment>
<dbReference type="GO" id="GO:0005739">
    <property type="term" value="C:mitochondrion"/>
    <property type="evidence" value="ECO:0007669"/>
    <property type="project" value="TreeGrafter"/>
</dbReference>
<dbReference type="GO" id="GO:0005829">
    <property type="term" value="C:cytosol"/>
    <property type="evidence" value="ECO:0007669"/>
    <property type="project" value="TreeGrafter"/>
</dbReference>
<evidence type="ECO:0000256" key="2">
    <source>
        <dbReference type="ARBA" id="ARBA00007532"/>
    </source>
</evidence>
<keyword evidence="3 7" id="KW-0560">Oxidoreductase</keyword>
<organism evidence="7">
    <name type="scientific">Glycine soja</name>
    <name type="common">Wild soybean</name>
    <dbReference type="NCBI Taxonomy" id="3848"/>
    <lineage>
        <taxon>Eukaryota</taxon>
        <taxon>Viridiplantae</taxon>
        <taxon>Streptophyta</taxon>
        <taxon>Embryophyta</taxon>
        <taxon>Tracheophyta</taxon>
        <taxon>Spermatophyta</taxon>
        <taxon>Magnoliopsida</taxon>
        <taxon>eudicotyledons</taxon>
        <taxon>Gunneridae</taxon>
        <taxon>Pentapetalae</taxon>
        <taxon>rosids</taxon>
        <taxon>fabids</taxon>
        <taxon>Fabales</taxon>
        <taxon>Fabaceae</taxon>
        <taxon>Papilionoideae</taxon>
        <taxon>50 kb inversion clade</taxon>
        <taxon>NPAAA clade</taxon>
        <taxon>indigoferoid/millettioid clade</taxon>
        <taxon>Phaseoleae</taxon>
        <taxon>Glycine</taxon>
        <taxon>Glycine subgen. Soja</taxon>
    </lineage>
</organism>
<feature type="domain" description="Pyridine nucleotide-disulphide oxidoreductase dimerisation" evidence="6">
    <location>
        <begin position="37"/>
        <end position="117"/>
    </location>
</feature>
<keyword evidence="5" id="KW-0676">Redox-active center</keyword>
<name>A0A0B2QGD3_GLYSO</name>
<dbReference type="GO" id="GO:0006749">
    <property type="term" value="P:glutathione metabolic process"/>
    <property type="evidence" value="ECO:0007669"/>
    <property type="project" value="TreeGrafter"/>
</dbReference>
<dbReference type="PANTHER" id="PTHR42737:SF2">
    <property type="entry name" value="GLUTATHIONE REDUCTASE"/>
    <property type="match status" value="1"/>
</dbReference>
<proteinExistence type="inferred from homology"/>
<dbReference type="Proteomes" id="UP000053555">
    <property type="component" value="Unassembled WGS sequence"/>
</dbReference>
<dbReference type="PANTHER" id="PTHR42737">
    <property type="entry name" value="GLUTATHIONE REDUCTASE"/>
    <property type="match status" value="1"/>
</dbReference>
<evidence type="ECO:0000256" key="1">
    <source>
        <dbReference type="ARBA" id="ARBA00001974"/>
    </source>
</evidence>
<dbReference type="InterPro" id="IPR016156">
    <property type="entry name" value="FAD/NAD-linked_Rdtase_dimer_sf"/>
</dbReference>
<dbReference type="GO" id="GO:0004362">
    <property type="term" value="F:glutathione-disulfide reductase (NADPH) activity"/>
    <property type="evidence" value="ECO:0007669"/>
    <property type="project" value="UniProtKB-EC"/>
</dbReference>
<dbReference type="InterPro" id="IPR004099">
    <property type="entry name" value="Pyr_nucl-diS_OxRdtase_dimer"/>
</dbReference>
<dbReference type="PRINTS" id="PR00411">
    <property type="entry name" value="PNDRDTASEI"/>
</dbReference>
<dbReference type="GO" id="GO:0045454">
    <property type="term" value="P:cell redox homeostasis"/>
    <property type="evidence" value="ECO:0007669"/>
    <property type="project" value="InterPro"/>
</dbReference>
<dbReference type="Gene3D" id="3.30.390.30">
    <property type="match status" value="1"/>
</dbReference>
<sequence>MEGEALVKTLFQDNPKNLIIGLHPVFNNTETVEKVAVPSAVFSQPPIGQVGLTEEQAVQQYGDIDIFTANFRPLKATLSGLPDRVFMKLVVCAKTNEVLGLHMCGEDAPEIVQIFVLLFFDDKL</sequence>
<dbReference type="GO" id="GO:0050660">
    <property type="term" value="F:flavin adenine dinucleotide binding"/>
    <property type="evidence" value="ECO:0007669"/>
    <property type="project" value="InterPro"/>
</dbReference>
<keyword evidence="4" id="KW-1015">Disulfide bond</keyword>
<dbReference type="EMBL" id="KN659559">
    <property type="protein sequence ID" value="KHN18832.1"/>
    <property type="molecule type" value="Genomic_DNA"/>
</dbReference>
<evidence type="ECO:0000259" key="6">
    <source>
        <dbReference type="Pfam" id="PF02852"/>
    </source>
</evidence>
<dbReference type="SUPFAM" id="SSF55424">
    <property type="entry name" value="FAD/NAD-linked reductases, dimerisation (C-terminal) domain"/>
    <property type="match status" value="1"/>
</dbReference>
<dbReference type="AlphaFoldDB" id="A0A0B2QGD3"/>
<accession>A0A0B2QGD3</accession>
<dbReference type="EC" id="1.8.1.7" evidence="7"/>
<reference evidence="7" key="1">
    <citation type="submission" date="2014-07" db="EMBL/GenBank/DDBJ databases">
        <title>Identification of a novel salt tolerance gene in wild soybean by whole-genome sequencing.</title>
        <authorList>
            <person name="Lam H.-M."/>
            <person name="Qi X."/>
            <person name="Li M.-W."/>
            <person name="Liu X."/>
            <person name="Xie M."/>
            <person name="Ni M."/>
            <person name="Xu X."/>
        </authorList>
    </citation>
    <scope>NUCLEOTIDE SEQUENCE [LARGE SCALE GENOMIC DNA]</scope>
    <source>
        <tissue evidence="7">Root</tissue>
    </source>
</reference>
<evidence type="ECO:0000313" key="7">
    <source>
        <dbReference type="EMBL" id="KHN18832.1"/>
    </source>
</evidence>
<evidence type="ECO:0000256" key="4">
    <source>
        <dbReference type="ARBA" id="ARBA00023157"/>
    </source>
</evidence>
<dbReference type="InterPro" id="IPR046952">
    <property type="entry name" value="GSHR/TRXR-like"/>
</dbReference>
<evidence type="ECO:0000256" key="5">
    <source>
        <dbReference type="ARBA" id="ARBA00023284"/>
    </source>
</evidence>
<dbReference type="SMR" id="A0A0B2QGD3"/>
<dbReference type="Pfam" id="PF02852">
    <property type="entry name" value="Pyr_redox_dim"/>
    <property type="match status" value="1"/>
</dbReference>
<dbReference type="GO" id="GO:0034599">
    <property type="term" value="P:cellular response to oxidative stress"/>
    <property type="evidence" value="ECO:0007669"/>
    <property type="project" value="TreeGrafter"/>
</dbReference>
<evidence type="ECO:0000256" key="3">
    <source>
        <dbReference type="ARBA" id="ARBA00023002"/>
    </source>
</evidence>